<evidence type="ECO:0000256" key="2">
    <source>
        <dbReference type="ARBA" id="ARBA00023125"/>
    </source>
</evidence>
<dbReference type="CDD" id="cd00038">
    <property type="entry name" value="CAP_ED"/>
    <property type="match status" value="1"/>
</dbReference>
<dbReference type="InterPro" id="IPR014710">
    <property type="entry name" value="RmlC-like_jellyroll"/>
</dbReference>
<keyword evidence="1" id="KW-0805">Transcription regulation</keyword>
<dbReference type="Proteomes" id="UP001230220">
    <property type="component" value="Unassembled WGS sequence"/>
</dbReference>
<accession>A0ABU0E4Q9</accession>
<dbReference type="SUPFAM" id="SSF46785">
    <property type="entry name" value="Winged helix' DNA-binding domain"/>
    <property type="match status" value="1"/>
</dbReference>
<dbReference type="SMART" id="SM00419">
    <property type="entry name" value="HTH_CRP"/>
    <property type="match status" value="1"/>
</dbReference>
<name>A0ABU0E4Q9_9FIRM</name>
<dbReference type="PROSITE" id="PS51063">
    <property type="entry name" value="HTH_CRP_2"/>
    <property type="match status" value="1"/>
</dbReference>
<reference evidence="6 7" key="1">
    <citation type="submission" date="2023-07" db="EMBL/GenBank/DDBJ databases">
        <title>Genomic Encyclopedia of Type Strains, Phase IV (KMG-IV): sequencing the most valuable type-strain genomes for metagenomic binning, comparative biology and taxonomic classification.</title>
        <authorList>
            <person name="Goeker M."/>
        </authorList>
    </citation>
    <scope>NUCLEOTIDE SEQUENCE [LARGE SCALE GENOMIC DNA]</scope>
    <source>
        <strain evidence="6 7">DSM 16784</strain>
    </source>
</reference>
<dbReference type="EMBL" id="JAUSUR010000004">
    <property type="protein sequence ID" value="MDQ0361888.1"/>
    <property type="molecule type" value="Genomic_DNA"/>
</dbReference>
<feature type="domain" description="HTH crp-type" evidence="5">
    <location>
        <begin position="141"/>
        <end position="208"/>
    </location>
</feature>
<dbReference type="InterPro" id="IPR018490">
    <property type="entry name" value="cNMP-bd_dom_sf"/>
</dbReference>
<dbReference type="SMART" id="SM00100">
    <property type="entry name" value="cNMP"/>
    <property type="match status" value="1"/>
</dbReference>
<evidence type="ECO:0000313" key="6">
    <source>
        <dbReference type="EMBL" id="MDQ0361888.1"/>
    </source>
</evidence>
<dbReference type="RefSeq" id="WP_307408999.1">
    <property type="nucleotide sequence ID" value="NZ_JAUSUR010000004.1"/>
</dbReference>
<evidence type="ECO:0000256" key="1">
    <source>
        <dbReference type="ARBA" id="ARBA00023015"/>
    </source>
</evidence>
<evidence type="ECO:0000313" key="7">
    <source>
        <dbReference type="Proteomes" id="UP001230220"/>
    </source>
</evidence>
<dbReference type="InterPro" id="IPR036390">
    <property type="entry name" value="WH_DNA-bd_sf"/>
</dbReference>
<evidence type="ECO:0000256" key="3">
    <source>
        <dbReference type="ARBA" id="ARBA00023163"/>
    </source>
</evidence>
<protein>
    <submittedName>
        <fullName evidence="6">CRP-like cAMP-binding protein</fullName>
    </submittedName>
</protein>
<comment type="caution">
    <text evidence="6">The sequence shown here is derived from an EMBL/GenBank/DDBJ whole genome shotgun (WGS) entry which is preliminary data.</text>
</comment>
<dbReference type="Pfam" id="PF00027">
    <property type="entry name" value="cNMP_binding"/>
    <property type="match status" value="1"/>
</dbReference>
<dbReference type="Gene3D" id="2.60.120.10">
    <property type="entry name" value="Jelly Rolls"/>
    <property type="match status" value="1"/>
</dbReference>
<dbReference type="InterPro" id="IPR012318">
    <property type="entry name" value="HTH_CRP"/>
</dbReference>
<proteinExistence type="predicted"/>
<dbReference type="Pfam" id="PF13545">
    <property type="entry name" value="HTH_Crp_2"/>
    <property type="match status" value="1"/>
</dbReference>
<dbReference type="PANTHER" id="PTHR24567:SF26">
    <property type="entry name" value="REGULATORY PROTEIN YEIL"/>
    <property type="match status" value="1"/>
</dbReference>
<dbReference type="InterPro" id="IPR050397">
    <property type="entry name" value="Env_Response_Regulators"/>
</dbReference>
<keyword evidence="7" id="KW-1185">Reference proteome</keyword>
<gene>
    <name evidence="6" type="ORF">J2S15_002638</name>
</gene>
<dbReference type="InterPro" id="IPR000595">
    <property type="entry name" value="cNMP-bd_dom"/>
</dbReference>
<keyword evidence="3" id="KW-0804">Transcription</keyword>
<feature type="domain" description="Cyclic nucleotide-binding" evidence="4">
    <location>
        <begin position="9"/>
        <end position="109"/>
    </location>
</feature>
<sequence length="210" mass="24549">MERLQDIELFNGVNAQELELISPKVIVKHFKRNEVLFHIGDSIQDVFIILEGNLEICSYDIGGNKKLVTLLEEGEMFAESVALGEDHISPFDIIAMKELKVVYITKEAMFEFPKKVLENLIRILSTKNTFLTHKLECLNKNTVKERLYEVLNFYHIKQRSHIIKLPFNKTQLAEYLCVNRSSLSREIHLMEKEGIIKANKQEYILNKDYF</sequence>
<dbReference type="PROSITE" id="PS50042">
    <property type="entry name" value="CNMP_BINDING_3"/>
    <property type="match status" value="1"/>
</dbReference>
<dbReference type="PANTHER" id="PTHR24567">
    <property type="entry name" value="CRP FAMILY TRANSCRIPTIONAL REGULATORY PROTEIN"/>
    <property type="match status" value="1"/>
</dbReference>
<keyword evidence="2" id="KW-0238">DNA-binding</keyword>
<evidence type="ECO:0000259" key="5">
    <source>
        <dbReference type="PROSITE" id="PS51063"/>
    </source>
</evidence>
<dbReference type="SUPFAM" id="SSF51206">
    <property type="entry name" value="cAMP-binding domain-like"/>
    <property type="match status" value="1"/>
</dbReference>
<organism evidence="6 7">
    <name type="scientific">Breznakia pachnodae</name>
    <dbReference type="NCBI Taxonomy" id="265178"/>
    <lineage>
        <taxon>Bacteria</taxon>
        <taxon>Bacillati</taxon>
        <taxon>Bacillota</taxon>
        <taxon>Erysipelotrichia</taxon>
        <taxon>Erysipelotrichales</taxon>
        <taxon>Erysipelotrichaceae</taxon>
        <taxon>Breznakia</taxon>
    </lineage>
</organism>
<evidence type="ECO:0000259" key="4">
    <source>
        <dbReference type="PROSITE" id="PS50042"/>
    </source>
</evidence>